<dbReference type="EMBL" id="CP165734">
    <property type="protein sequence ID" value="XDV57453.1"/>
    <property type="molecule type" value="Genomic_DNA"/>
</dbReference>
<evidence type="ECO:0008006" key="3">
    <source>
        <dbReference type="Google" id="ProtNLM"/>
    </source>
</evidence>
<gene>
    <name evidence="2" type="ORF">AB8Z38_33750</name>
</gene>
<proteinExistence type="predicted"/>
<protein>
    <recommendedName>
        <fullName evidence="3">Transposase</fullName>
    </recommendedName>
</protein>
<feature type="region of interest" description="Disordered" evidence="1">
    <location>
        <begin position="32"/>
        <end position="62"/>
    </location>
</feature>
<sequence>MGEVVRFVSKAERERLRLIREARAIYDSVFPPSQSINEQRDEPPLMHGANGANAQHPHNILS</sequence>
<reference evidence="2" key="1">
    <citation type="submission" date="2024-08" db="EMBL/GenBank/DDBJ databases">
        <authorList>
            <person name="Chaddad Z."/>
            <person name="Lamrabet M."/>
            <person name="Bouhnik O."/>
            <person name="Alami S."/>
            <person name="Wipf D."/>
            <person name="Courty P.E."/>
            <person name="Missbah El Idrissi M."/>
        </authorList>
    </citation>
    <scope>NUCLEOTIDE SEQUENCE</scope>
    <source>
        <strain evidence="2">LLZ17</strain>
    </source>
</reference>
<evidence type="ECO:0000313" key="2">
    <source>
        <dbReference type="EMBL" id="XDV57453.1"/>
    </source>
</evidence>
<name>A0AB39XHT5_9BRAD</name>
<dbReference type="AlphaFoldDB" id="A0AB39XHT5"/>
<organism evidence="2">
    <name type="scientific">Bradyrhizobium sp. LLZ17</name>
    <dbReference type="NCBI Taxonomy" id="3239388"/>
    <lineage>
        <taxon>Bacteria</taxon>
        <taxon>Pseudomonadati</taxon>
        <taxon>Pseudomonadota</taxon>
        <taxon>Alphaproteobacteria</taxon>
        <taxon>Hyphomicrobiales</taxon>
        <taxon>Nitrobacteraceae</taxon>
        <taxon>Bradyrhizobium</taxon>
    </lineage>
</organism>
<accession>A0AB39XHT5</accession>
<dbReference type="RefSeq" id="WP_369721876.1">
    <property type="nucleotide sequence ID" value="NZ_CP165734.1"/>
</dbReference>
<evidence type="ECO:0000256" key="1">
    <source>
        <dbReference type="SAM" id="MobiDB-lite"/>
    </source>
</evidence>